<feature type="transmembrane region" description="Helical" evidence="5">
    <location>
        <begin position="133"/>
        <end position="155"/>
    </location>
</feature>
<dbReference type="Proteomes" id="UP001139887">
    <property type="component" value="Unassembled WGS sequence"/>
</dbReference>
<dbReference type="AlphaFoldDB" id="A0A9W8IDQ6"/>
<evidence type="ECO:0000256" key="4">
    <source>
        <dbReference type="ARBA" id="ARBA00023136"/>
    </source>
</evidence>
<reference evidence="6" key="1">
    <citation type="submission" date="2022-07" db="EMBL/GenBank/DDBJ databases">
        <title>Phylogenomic reconstructions and comparative analyses of Kickxellomycotina fungi.</title>
        <authorList>
            <person name="Reynolds N.K."/>
            <person name="Stajich J.E."/>
            <person name="Barry K."/>
            <person name="Grigoriev I.V."/>
            <person name="Crous P."/>
            <person name="Smith M.E."/>
        </authorList>
    </citation>
    <scope>NUCLEOTIDE SEQUENCE</scope>
    <source>
        <strain evidence="6">NRRL 1566</strain>
    </source>
</reference>
<evidence type="ECO:0000313" key="6">
    <source>
        <dbReference type="EMBL" id="KAJ2852306.1"/>
    </source>
</evidence>
<dbReference type="EMBL" id="JANBUW010000004">
    <property type="protein sequence ID" value="KAJ2852306.1"/>
    <property type="molecule type" value="Genomic_DNA"/>
</dbReference>
<evidence type="ECO:0000313" key="7">
    <source>
        <dbReference type="Proteomes" id="UP001139887"/>
    </source>
</evidence>
<comment type="subcellular location">
    <subcellularLocation>
        <location evidence="1">Membrane</location>
        <topology evidence="1">Multi-pass membrane protein</topology>
    </subcellularLocation>
</comment>
<feature type="transmembrane region" description="Helical" evidence="5">
    <location>
        <begin position="259"/>
        <end position="276"/>
    </location>
</feature>
<proteinExistence type="predicted"/>
<dbReference type="Pfam" id="PF05978">
    <property type="entry name" value="UNC-93"/>
    <property type="match status" value="1"/>
</dbReference>
<feature type="transmembrane region" description="Helical" evidence="5">
    <location>
        <begin position="167"/>
        <end position="186"/>
    </location>
</feature>
<feature type="transmembrane region" description="Helical" evidence="5">
    <location>
        <begin position="71"/>
        <end position="90"/>
    </location>
</feature>
<evidence type="ECO:0008006" key="8">
    <source>
        <dbReference type="Google" id="ProtNLM"/>
    </source>
</evidence>
<keyword evidence="4 5" id="KW-0472">Membrane</keyword>
<feature type="transmembrane region" description="Helical" evidence="5">
    <location>
        <begin position="288"/>
        <end position="312"/>
    </location>
</feature>
<name>A0A9W8IDQ6_9FUNG</name>
<feature type="transmembrane region" description="Helical" evidence="5">
    <location>
        <begin position="96"/>
        <end position="121"/>
    </location>
</feature>
<dbReference type="OrthoDB" id="196103at2759"/>
<feature type="transmembrane region" description="Helical" evidence="5">
    <location>
        <begin position="47"/>
        <end position="64"/>
    </location>
</feature>
<keyword evidence="2 5" id="KW-0812">Transmembrane</keyword>
<feature type="transmembrane region" description="Helical" evidence="5">
    <location>
        <begin position="402"/>
        <end position="422"/>
    </location>
</feature>
<comment type="caution">
    <text evidence="6">The sequence shown here is derived from an EMBL/GenBank/DDBJ whole genome shotgun (WGS) entry which is preliminary data.</text>
</comment>
<dbReference type="InterPro" id="IPR010291">
    <property type="entry name" value="Ion_channel_UNC-93"/>
</dbReference>
<protein>
    <recommendedName>
        <fullName evidence="8">MFS general substrate transporter</fullName>
    </recommendedName>
</protein>
<keyword evidence="7" id="KW-1185">Reference proteome</keyword>
<feature type="transmembrane region" description="Helical" evidence="5">
    <location>
        <begin position="222"/>
        <end position="239"/>
    </location>
</feature>
<gene>
    <name evidence="6" type="ORF">IWW36_000449</name>
</gene>
<dbReference type="Gene3D" id="1.20.1250.20">
    <property type="entry name" value="MFS general substrate transporter like domains"/>
    <property type="match status" value="1"/>
</dbReference>
<dbReference type="GO" id="GO:0016020">
    <property type="term" value="C:membrane"/>
    <property type="evidence" value="ECO:0007669"/>
    <property type="project" value="UniProtKB-SubCell"/>
</dbReference>
<evidence type="ECO:0000256" key="5">
    <source>
        <dbReference type="SAM" id="Phobius"/>
    </source>
</evidence>
<dbReference type="PANTHER" id="PTHR23294:SF59">
    <property type="entry name" value="UNC93-LIKE PROTEIN C922.05C"/>
    <property type="match status" value="1"/>
</dbReference>
<accession>A0A9W8IDQ6</accession>
<evidence type="ECO:0000256" key="2">
    <source>
        <dbReference type="ARBA" id="ARBA00022692"/>
    </source>
</evidence>
<dbReference type="SUPFAM" id="SSF103473">
    <property type="entry name" value="MFS general substrate transporter"/>
    <property type="match status" value="1"/>
</dbReference>
<organism evidence="6 7">
    <name type="scientific">Coemansia brasiliensis</name>
    <dbReference type="NCBI Taxonomy" id="2650707"/>
    <lineage>
        <taxon>Eukaryota</taxon>
        <taxon>Fungi</taxon>
        <taxon>Fungi incertae sedis</taxon>
        <taxon>Zoopagomycota</taxon>
        <taxon>Kickxellomycotina</taxon>
        <taxon>Kickxellomycetes</taxon>
        <taxon>Kickxellales</taxon>
        <taxon>Kickxellaceae</taxon>
        <taxon>Coemansia</taxon>
    </lineage>
</organism>
<dbReference type="InterPro" id="IPR036259">
    <property type="entry name" value="MFS_trans_sf"/>
</dbReference>
<dbReference type="InterPro" id="IPR051617">
    <property type="entry name" value="UNC-93-like_regulator"/>
</dbReference>
<feature type="transmembrane region" description="Helical" evidence="5">
    <location>
        <begin position="12"/>
        <end position="35"/>
    </location>
</feature>
<evidence type="ECO:0000256" key="3">
    <source>
        <dbReference type="ARBA" id="ARBA00022989"/>
    </source>
</evidence>
<evidence type="ECO:0000256" key="1">
    <source>
        <dbReference type="ARBA" id="ARBA00004141"/>
    </source>
</evidence>
<keyword evidence="3 5" id="KW-1133">Transmembrane helix</keyword>
<dbReference type="PANTHER" id="PTHR23294">
    <property type="entry name" value="ET TRANSLATION PRODUCT-RELATED"/>
    <property type="match status" value="1"/>
</dbReference>
<sequence>MPRYHSPISQMLIVSTVCFFCPGMFNALNGLGGAGQLDPQTTSDANAALYLAFSIFSLIGGAVVNIAGVRYTTAIACLAYALYTGSYVYYNHTGHGAFTIASGVVLGIAAGILWTAQGVVMISYPSENEKGKFIAIFWTIFNLGGALGGLLPFAINYSQSGKLTDSVYLIFVILECIGSIVALFLVPPSSVVRDDGSHATIIPSSSIREEALQVLYLFKNRWMLLLLPMSFFSNFAYGYHFSVYNGAIFTLRTRGFNNLLYWTASILSSALLYLLLDYARWTRRGRGLFTIIAIFITSNIVWACTLVVQLRYTRGGEATDYPGGLIDFLETSRAAGPITLYFFMGLADSWYQNICYWIIGTLTCDAYTTARYIGFYKSLQSLGAAVSWQVVARSIPFINQLVGNWVLFLLSVPTMVYVIIHIKERALDDQLMFLSPQTIKPHRPFSQEIRCPDQFSQKRHLRGYSNIETL</sequence>